<dbReference type="AlphaFoldDB" id="A0A915PPB9"/>
<dbReference type="GO" id="GO:0007165">
    <property type="term" value="P:signal transduction"/>
    <property type="evidence" value="ECO:0007669"/>
    <property type="project" value="TreeGrafter"/>
</dbReference>
<dbReference type="PRINTS" id="PR01415">
    <property type="entry name" value="ANKYRIN"/>
</dbReference>
<dbReference type="SMART" id="SM00326">
    <property type="entry name" value="SH3"/>
    <property type="match status" value="1"/>
</dbReference>
<sequence length="221" mass="24604">MAQSKPPRPAPKPGRVTVYRAIYDYIAQSDKELSFNEGDLLYVSDSSNDAQWWPARCSNQTGLIPRNYVMTAEYIEYPLHDAAKRGNIHCVKECLDNAVSVNGLDKSGSTPLYWSSHAGHVQIVKLLCSIPNMCISAQNKIGDTALHAAAWKGHLECVKILLEHGASTTVRNNERKRPVDIAGDPEIRALIQLQMRETIDIDTSGFRNEYMSESEPESDDA</sequence>
<dbReference type="PANTHER" id="PTHR24155">
    <property type="entry name" value="OSTEOCLAST-STIMULATING FACTOR 1"/>
    <property type="match status" value="1"/>
</dbReference>
<feature type="repeat" description="ANK" evidence="8">
    <location>
        <begin position="141"/>
        <end position="173"/>
    </location>
</feature>
<keyword evidence="11" id="KW-1185">Reference proteome</keyword>
<keyword evidence="5 8" id="KW-0040">ANK repeat</keyword>
<evidence type="ECO:0000256" key="4">
    <source>
        <dbReference type="ARBA" id="ARBA00022737"/>
    </source>
</evidence>
<comment type="subcellular location">
    <subcellularLocation>
        <location evidence="1">Cytoplasm</location>
    </subcellularLocation>
</comment>
<evidence type="ECO:0000256" key="1">
    <source>
        <dbReference type="ARBA" id="ARBA00004496"/>
    </source>
</evidence>
<dbReference type="Proteomes" id="UP000887581">
    <property type="component" value="Unplaced"/>
</dbReference>
<evidence type="ECO:0000256" key="7">
    <source>
        <dbReference type="ARBA" id="ARBA00040640"/>
    </source>
</evidence>
<dbReference type="InterPro" id="IPR002110">
    <property type="entry name" value="Ankyrin_rpt"/>
</dbReference>
<dbReference type="PROSITE" id="PS50002">
    <property type="entry name" value="SH3"/>
    <property type="match status" value="1"/>
</dbReference>
<evidence type="ECO:0000313" key="12">
    <source>
        <dbReference type="WBParaSite" id="sdigi.contig296.g7183.t1"/>
    </source>
</evidence>
<dbReference type="InterPro" id="IPR036770">
    <property type="entry name" value="Ankyrin_rpt-contain_sf"/>
</dbReference>
<dbReference type="InterPro" id="IPR001452">
    <property type="entry name" value="SH3_domain"/>
</dbReference>
<organism evidence="11 12">
    <name type="scientific">Setaria digitata</name>
    <dbReference type="NCBI Taxonomy" id="48799"/>
    <lineage>
        <taxon>Eukaryota</taxon>
        <taxon>Metazoa</taxon>
        <taxon>Ecdysozoa</taxon>
        <taxon>Nematoda</taxon>
        <taxon>Chromadorea</taxon>
        <taxon>Rhabditida</taxon>
        <taxon>Spirurina</taxon>
        <taxon>Spiruromorpha</taxon>
        <taxon>Filarioidea</taxon>
        <taxon>Setariidae</taxon>
        <taxon>Setaria</taxon>
    </lineage>
</organism>
<dbReference type="CDD" id="cd11772">
    <property type="entry name" value="SH3_OSTF1"/>
    <property type="match status" value="1"/>
</dbReference>
<dbReference type="SUPFAM" id="SSF48403">
    <property type="entry name" value="Ankyrin repeat"/>
    <property type="match status" value="1"/>
</dbReference>
<evidence type="ECO:0000256" key="3">
    <source>
        <dbReference type="ARBA" id="ARBA00022490"/>
    </source>
</evidence>
<dbReference type="SMART" id="SM00248">
    <property type="entry name" value="ANK"/>
    <property type="match status" value="3"/>
</dbReference>
<dbReference type="Gene3D" id="1.25.40.20">
    <property type="entry name" value="Ankyrin repeat-containing domain"/>
    <property type="match status" value="1"/>
</dbReference>
<evidence type="ECO:0000259" key="10">
    <source>
        <dbReference type="PROSITE" id="PS50002"/>
    </source>
</evidence>
<accession>A0A915PPB9</accession>
<keyword evidence="4" id="KW-0677">Repeat</keyword>
<name>A0A915PPB9_9BILA</name>
<dbReference type="PANTHER" id="PTHR24155:SF10">
    <property type="entry name" value="OSTEOCLAST-STIMULATING FACTOR 1"/>
    <property type="match status" value="1"/>
</dbReference>
<dbReference type="WBParaSite" id="sdigi.contig296.g7183.t1">
    <property type="protein sequence ID" value="sdigi.contig296.g7183.t1"/>
    <property type="gene ID" value="sdigi.contig296.g7183"/>
</dbReference>
<evidence type="ECO:0000256" key="5">
    <source>
        <dbReference type="ARBA" id="ARBA00023043"/>
    </source>
</evidence>
<evidence type="ECO:0000256" key="9">
    <source>
        <dbReference type="PROSITE-ProRule" id="PRU00192"/>
    </source>
</evidence>
<dbReference type="SUPFAM" id="SSF50044">
    <property type="entry name" value="SH3-domain"/>
    <property type="match status" value="1"/>
</dbReference>
<dbReference type="Pfam" id="PF00018">
    <property type="entry name" value="SH3_1"/>
    <property type="match status" value="1"/>
</dbReference>
<evidence type="ECO:0000256" key="8">
    <source>
        <dbReference type="PROSITE-ProRule" id="PRU00023"/>
    </source>
</evidence>
<dbReference type="PROSITE" id="PS50088">
    <property type="entry name" value="ANK_REPEAT"/>
    <property type="match status" value="1"/>
</dbReference>
<dbReference type="PRINTS" id="PR00452">
    <property type="entry name" value="SH3DOMAIN"/>
</dbReference>
<comment type="function">
    <text evidence="6">Induces bone resorption, acting probably through a signaling cascade which results in the secretion of factor(s) enhancing osteoclast formation and activity.</text>
</comment>
<evidence type="ECO:0000256" key="2">
    <source>
        <dbReference type="ARBA" id="ARBA00022443"/>
    </source>
</evidence>
<dbReference type="GO" id="GO:0005737">
    <property type="term" value="C:cytoplasm"/>
    <property type="evidence" value="ECO:0007669"/>
    <property type="project" value="UniProtKB-SubCell"/>
</dbReference>
<evidence type="ECO:0000313" key="11">
    <source>
        <dbReference type="Proteomes" id="UP000887581"/>
    </source>
</evidence>
<evidence type="ECO:0000256" key="6">
    <source>
        <dbReference type="ARBA" id="ARBA00037432"/>
    </source>
</evidence>
<dbReference type="InterPro" id="IPR036028">
    <property type="entry name" value="SH3-like_dom_sf"/>
</dbReference>
<feature type="domain" description="SH3" evidence="10">
    <location>
        <begin position="14"/>
        <end position="74"/>
    </location>
</feature>
<keyword evidence="3" id="KW-0963">Cytoplasm</keyword>
<proteinExistence type="predicted"/>
<reference evidence="12" key="1">
    <citation type="submission" date="2022-11" db="UniProtKB">
        <authorList>
            <consortium name="WormBaseParasite"/>
        </authorList>
    </citation>
    <scope>IDENTIFICATION</scope>
</reference>
<dbReference type="PROSITE" id="PS50297">
    <property type="entry name" value="ANK_REP_REGION"/>
    <property type="match status" value="1"/>
</dbReference>
<dbReference type="Gene3D" id="2.30.30.40">
    <property type="entry name" value="SH3 Domains"/>
    <property type="match status" value="1"/>
</dbReference>
<dbReference type="Pfam" id="PF12796">
    <property type="entry name" value="Ank_2"/>
    <property type="match status" value="1"/>
</dbReference>
<protein>
    <recommendedName>
        <fullName evidence="7">Osteoclast-stimulating factor 1</fullName>
    </recommendedName>
</protein>
<keyword evidence="2 9" id="KW-0728">SH3 domain</keyword>